<reference evidence="2 3" key="1">
    <citation type="journal article" date="2018" name="Nat. Biotechnol.">
        <title>A standardized bacterial taxonomy based on genome phylogeny substantially revises the tree of life.</title>
        <authorList>
            <person name="Parks D.H."/>
            <person name="Chuvochina M."/>
            <person name="Waite D.W."/>
            <person name="Rinke C."/>
            <person name="Skarshewski A."/>
            <person name="Chaumeil P.A."/>
            <person name="Hugenholtz P."/>
        </authorList>
    </citation>
    <scope>NUCLEOTIDE SEQUENCE [LARGE SCALE GENOMIC DNA]</scope>
    <source>
        <strain evidence="2">UBA11621</strain>
    </source>
</reference>
<dbReference type="PANTHER" id="PTHR36118">
    <property type="entry name" value="ION-TRANSLOCATING OXIDOREDUCTASE COMPLEX SUBUNIT G"/>
    <property type="match status" value="1"/>
</dbReference>
<feature type="transmembrane region" description="Helical" evidence="1">
    <location>
        <begin position="12"/>
        <end position="30"/>
    </location>
</feature>
<feature type="non-terminal residue" evidence="2">
    <location>
        <position position="68"/>
    </location>
</feature>
<dbReference type="PANTHER" id="PTHR36118:SF1">
    <property type="entry name" value="ION-TRANSLOCATING OXIDOREDUCTASE COMPLEX SUBUNIT G"/>
    <property type="match status" value="1"/>
</dbReference>
<dbReference type="Proteomes" id="UP000264779">
    <property type="component" value="Unassembled WGS sequence"/>
</dbReference>
<keyword evidence="1" id="KW-0812">Transmembrane</keyword>
<gene>
    <name evidence="2" type="ORF">DEB45_18095</name>
</gene>
<name>A0A358E3S5_9ALTE</name>
<dbReference type="AlphaFoldDB" id="A0A358E3S5"/>
<evidence type="ECO:0000313" key="2">
    <source>
        <dbReference type="EMBL" id="HBU53166.1"/>
    </source>
</evidence>
<dbReference type="GO" id="GO:0005886">
    <property type="term" value="C:plasma membrane"/>
    <property type="evidence" value="ECO:0007669"/>
    <property type="project" value="InterPro"/>
</dbReference>
<dbReference type="GO" id="GO:0009055">
    <property type="term" value="F:electron transfer activity"/>
    <property type="evidence" value="ECO:0007669"/>
    <property type="project" value="InterPro"/>
</dbReference>
<evidence type="ECO:0000313" key="3">
    <source>
        <dbReference type="Proteomes" id="UP000264779"/>
    </source>
</evidence>
<organism evidence="2 3">
    <name type="scientific">Alteromonas australica</name>
    <dbReference type="NCBI Taxonomy" id="589873"/>
    <lineage>
        <taxon>Bacteria</taxon>
        <taxon>Pseudomonadati</taxon>
        <taxon>Pseudomonadota</taxon>
        <taxon>Gammaproteobacteria</taxon>
        <taxon>Alteromonadales</taxon>
        <taxon>Alteromonadaceae</taxon>
        <taxon>Alteromonas/Salinimonas group</taxon>
        <taxon>Alteromonas</taxon>
    </lineage>
</organism>
<accession>A0A358E3S5</accession>
<dbReference type="GO" id="GO:0022900">
    <property type="term" value="P:electron transport chain"/>
    <property type="evidence" value="ECO:0007669"/>
    <property type="project" value="InterPro"/>
</dbReference>
<protein>
    <submittedName>
        <fullName evidence="2">Electron transport complex subunit RsxG</fullName>
    </submittedName>
</protein>
<comment type="caution">
    <text evidence="2">The sequence shown here is derived from an EMBL/GenBank/DDBJ whole genome shotgun (WGS) entry which is preliminary data.</text>
</comment>
<evidence type="ECO:0000256" key="1">
    <source>
        <dbReference type="SAM" id="Phobius"/>
    </source>
</evidence>
<dbReference type="InterPro" id="IPR010209">
    <property type="entry name" value="Ion_transpt_RnfG/RsxG"/>
</dbReference>
<dbReference type="EMBL" id="DONK01000279">
    <property type="protein sequence ID" value="HBU53166.1"/>
    <property type="molecule type" value="Genomic_DNA"/>
</dbReference>
<sequence length="68" mass="7567">MKDTLAKNGLMLGTFAVITTALIAMTFFTTEPRIEQQKARKLLSVLNEVVPHKLHDNAMYADCTEVVS</sequence>
<proteinExistence type="predicted"/>
<keyword evidence="1" id="KW-0472">Membrane</keyword>
<keyword evidence="1" id="KW-1133">Transmembrane helix</keyword>